<dbReference type="AlphaFoldDB" id="A0A2P2QN83"/>
<name>A0A2P2QN83_RHIMU</name>
<organism evidence="1">
    <name type="scientific">Rhizophora mucronata</name>
    <name type="common">Asiatic mangrove</name>
    <dbReference type="NCBI Taxonomy" id="61149"/>
    <lineage>
        <taxon>Eukaryota</taxon>
        <taxon>Viridiplantae</taxon>
        <taxon>Streptophyta</taxon>
        <taxon>Embryophyta</taxon>
        <taxon>Tracheophyta</taxon>
        <taxon>Spermatophyta</taxon>
        <taxon>Magnoliopsida</taxon>
        <taxon>eudicotyledons</taxon>
        <taxon>Gunneridae</taxon>
        <taxon>Pentapetalae</taxon>
        <taxon>rosids</taxon>
        <taxon>fabids</taxon>
        <taxon>Malpighiales</taxon>
        <taxon>Rhizophoraceae</taxon>
        <taxon>Rhizophora</taxon>
    </lineage>
</organism>
<protein>
    <submittedName>
        <fullName evidence="1">Uncharacterized protein</fullName>
    </submittedName>
</protein>
<evidence type="ECO:0000313" key="1">
    <source>
        <dbReference type="EMBL" id="MBX68479.1"/>
    </source>
</evidence>
<dbReference type="EMBL" id="GGEC01087995">
    <property type="protein sequence ID" value="MBX68479.1"/>
    <property type="molecule type" value="Transcribed_RNA"/>
</dbReference>
<reference evidence="1" key="1">
    <citation type="submission" date="2018-02" db="EMBL/GenBank/DDBJ databases">
        <title>Rhizophora mucronata_Transcriptome.</title>
        <authorList>
            <person name="Meera S.P."/>
            <person name="Sreeshan A."/>
            <person name="Augustine A."/>
        </authorList>
    </citation>
    <scope>NUCLEOTIDE SEQUENCE</scope>
    <source>
        <tissue evidence="1">Leaf</tissue>
    </source>
</reference>
<accession>A0A2P2QN83</accession>
<sequence length="52" mass="6057">MIHVSNLDMACFQSRAPTARKFSVCWHISTRQQVAETKRQGIHHIEIYTKSN</sequence>
<proteinExistence type="predicted"/>